<keyword evidence="3" id="KW-1185">Reference proteome</keyword>
<organism evidence="2 3">
    <name type="scientific">Pristionchus mayeri</name>
    <dbReference type="NCBI Taxonomy" id="1317129"/>
    <lineage>
        <taxon>Eukaryota</taxon>
        <taxon>Metazoa</taxon>
        <taxon>Ecdysozoa</taxon>
        <taxon>Nematoda</taxon>
        <taxon>Chromadorea</taxon>
        <taxon>Rhabditida</taxon>
        <taxon>Rhabditina</taxon>
        <taxon>Diplogasteromorpha</taxon>
        <taxon>Diplogasteroidea</taxon>
        <taxon>Neodiplogasteridae</taxon>
        <taxon>Pristionchus</taxon>
    </lineage>
</organism>
<comment type="caution">
    <text evidence="2">The sequence shown here is derived from an EMBL/GenBank/DDBJ whole genome shotgun (WGS) entry which is preliminary data.</text>
</comment>
<keyword evidence="1" id="KW-0812">Transmembrane</keyword>
<feature type="non-terminal residue" evidence="2">
    <location>
        <position position="1"/>
    </location>
</feature>
<dbReference type="AlphaFoldDB" id="A0AAN5ID63"/>
<protein>
    <submittedName>
        <fullName evidence="2">Uncharacterized protein</fullName>
    </submittedName>
</protein>
<accession>A0AAN5ID63</accession>
<feature type="non-terminal residue" evidence="2">
    <location>
        <position position="118"/>
    </location>
</feature>
<reference evidence="3" key="1">
    <citation type="submission" date="2022-10" db="EMBL/GenBank/DDBJ databases">
        <title>Genome assembly of Pristionchus species.</title>
        <authorList>
            <person name="Yoshida K."/>
            <person name="Sommer R.J."/>
        </authorList>
    </citation>
    <scope>NUCLEOTIDE SEQUENCE [LARGE SCALE GENOMIC DNA]</scope>
    <source>
        <strain evidence="3">RS5460</strain>
    </source>
</reference>
<keyword evidence="1" id="KW-1133">Transmembrane helix</keyword>
<evidence type="ECO:0000313" key="3">
    <source>
        <dbReference type="Proteomes" id="UP001328107"/>
    </source>
</evidence>
<evidence type="ECO:0000256" key="1">
    <source>
        <dbReference type="SAM" id="Phobius"/>
    </source>
</evidence>
<dbReference type="Proteomes" id="UP001328107">
    <property type="component" value="Unassembled WGS sequence"/>
</dbReference>
<name>A0AAN5ID63_9BILA</name>
<proteinExistence type="predicted"/>
<evidence type="ECO:0000313" key="2">
    <source>
        <dbReference type="EMBL" id="GMR61933.1"/>
    </source>
</evidence>
<dbReference type="EMBL" id="BTRK01000006">
    <property type="protein sequence ID" value="GMR61933.1"/>
    <property type="molecule type" value="Genomic_DNA"/>
</dbReference>
<feature type="transmembrane region" description="Helical" evidence="1">
    <location>
        <begin position="101"/>
        <end position="117"/>
    </location>
</feature>
<sequence length="118" mass="12754">SFIYCAEGAYKQINYSVHGACSGDDERLDEGVGEVLDVEDLAAGLAQETAGLRRRTLQASEVDLDRLGLILHAVLGALRDGSLGEAQTVRILDHARLLDKLYGLVVLLVLLLLLLLLL</sequence>
<keyword evidence="1" id="KW-0472">Membrane</keyword>
<gene>
    <name evidence="2" type="ORF">PMAYCL1PPCAC_32128</name>
</gene>